<dbReference type="RefSeq" id="WP_239126808.1">
    <property type="nucleotide sequence ID" value="NZ_BONE01000028.1"/>
</dbReference>
<evidence type="ECO:0000256" key="1">
    <source>
        <dbReference type="SAM" id="MobiDB-lite"/>
    </source>
</evidence>
<name>A0ABQ4CSA3_9ACTN</name>
<feature type="compositionally biased region" description="Basic and acidic residues" evidence="1">
    <location>
        <begin position="9"/>
        <end position="25"/>
    </location>
</feature>
<evidence type="ECO:0000313" key="2">
    <source>
        <dbReference type="EMBL" id="GIF74170.1"/>
    </source>
</evidence>
<evidence type="ECO:0008006" key="4">
    <source>
        <dbReference type="Google" id="ProtNLM"/>
    </source>
</evidence>
<comment type="caution">
    <text evidence="2">The sequence shown here is derived from an EMBL/GenBank/DDBJ whole genome shotgun (WGS) entry which is preliminary data.</text>
</comment>
<sequence length="148" mass="15896">MTTTLGDMAHGDTRVREGRGRDRTHLYPGRPRRIAPSFTEQEMADVQKAAEDAGLTPTGFLAEAGLAAARGTPPASLDRGREGLAQLQAELFDARVAVGRIGTNLNQAVAALNATGAAPDWLIQAVAMCERRMQALDEVISMVDRRLQ</sequence>
<feature type="region of interest" description="Disordered" evidence="1">
    <location>
        <begin position="1"/>
        <end position="32"/>
    </location>
</feature>
<gene>
    <name evidence="2" type="ORF">Asi02nite_36880</name>
</gene>
<organism evidence="2 3">
    <name type="scientific">Asanoa siamensis</name>
    <dbReference type="NCBI Taxonomy" id="926357"/>
    <lineage>
        <taxon>Bacteria</taxon>
        <taxon>Bacillati</taxon>
        <taxon>Actinomycetota</taxon>
        <taxon>Actinomycetes</taxon>
        <taxon>Micromonosporales</taxon>
        <taxon>Micromonosporaceae</taxon>
        <taxon>Asanoa</taxon>
    </lineage>
</organism>
<dbReference type="Proteomes" id="UP000604117">
    <property type="component" value="Unassembled WGS sequence"/>
</dbReference>
<dbReference type="EMBL" id="BONE01000028">
    <property type="protein sequence ID" value="GIF74170.1"/>
    <property type="molecule type" value="Genomic_DNA"/>
</dbReference>
<protein>
    <recommendedName>
        <fullName evidence="4">Mobilization protein MobC</fullName>
    </recommendedName>
</protein>
<evidence type="ECO:0000313" key="3">
    <source>
        <dbReference type="Proteomes" id="UP000604117"/>
    </source>
</evidence>
<reference evidence="2 3" key="1">
    <citation type="submission" date="2021-01" db="EMBL/GenBank/DDBJ databases">
        <title>Whole genome shotgun sequence of Asanoa siamensis NBRC 107932.</title>
        <authorList>
            <person name="Komaki H."/>
            <person name="Tamura T."/>
        </authorList>
    </citation>
    <scope>NUCLEOTIDE SEQUENCE [LARGE SCALE GENOMIC DNA]</scope>
    <source>
        <strain evidence="2 3">NBRC 107932</strain>
    </source>
</reference>
<proteinExistence type="predicted"/>
<keyword evidence="3" id="KW-1185">Reference proteome</keyword>
<accession>A0ABQ4CSA3</accession>